<dbReference type="Gene3D" id="3.30.70.2650">
    <property type="match status" value="1"/>
</dbReference>
<gene>
    <name evidence="2" type="ORF">AUP44_00610</name>
</gene>
<dbReference type="GeneID" id="97239666"/>
<proteinExistence type="predicted"/>
<reference evidence="2 3" key="1">
    <citation type="submission" date="2015-12" db="EMBL/GenBank/DDBJ databases">
        <title>Genome sequence of Tistrella mobilis MCCC 1A02139.</title>
        <authorList>
            <person name="Lu L."/>
            <person name="Lai Q."/>
            <person name="Shao Z."/>
            <person name="Qian P."/>
        </authorList>
    </citation>
    <scope>NUCLEOTIDE SEQUENCE [LARGE SCALE GENOMIC DNA]</scope>
    <source>
        <strain evidence="2 3">MCCC 1A02139</strain>
    </source>
</reference>
<accession>A0A161Q3F0</accession>
<comment type="caution">
    <text evidence="2">The sequence shown here is derived from an EMBL/GenBank/DDBJ whole genome shotgun (WGS) entry which is preliminary data.</text>
</comment>
<sequence>MVLDLLTTHDAHELPLKALVRAGNLFGYTDQTVRVALSRLKADGVIASPARGVHALAAAGALVREVEGWRRREGRLVAWSGAWIGVADAAIDRTDRPQLRRHDRALRLRGFRQLTQGVWIRPDNLAGGTAALRDDLAQLGLAPLATVFRLDDLAPEDERRARALWDAASMDRTEADLDRLLVLGNAAQDAVEAGEAAPEPVAADSLAIGRTVIRNLVRDPLLPDELRPGETRRRLTEGMIAYQLRAKALWIRLLDQWAAGG</sequence>
<evidence type="ECO:0000313" key="3">
    <source>
        <dbReference type="Proteomes" id="UP000075787"/>
    </source>
</evidence>
<dbReference type="GO" id="GO:0006351">
    <property type="term" value="P:DNA-templated transcription"/>
    <property type="evidence" value="ECO:0007669"/>
    <property type="project" value="TreeGrafter"/>
</dbReference>
<dbReference type="Gene3D" id="1.10.10.10">
    <property type="entry name" value="Winged helix-like DNA-binding domain superfamily/Winged helix DNA-binding domain"/>
    <property type="match status" value="1"/>
</dbReference>
<organism evidence="2 3">
    <name type="scientific">Tistrella mobilis</name>
    <dbReference type="NCBI Taxonomy" id="171437"/>
    <lineage>
        <taxon>Bacteria</taxon>
        <taxon>Pseudomonadati</taxon>
        <taxon>Pseudomonadota</taxon>
        <taxon>Alphaproteobacteria</taxon>
        <taxon>Geminicoccales</taxon>
        <taxon>Geminicoccaceae</taxon>
        <taxon>Tistrella</taxon>
    </lineage>
</organism>
<dbReference type="InterPro" id="IPR036388">
    <property type="entry name" value="WH-like_DNA-bd_sf"/>
</dbReference>
<evidence type="ECO:0000313" key="2">
    <source>
        <dbReference type="EMBL" id="KYO52285.1"/>
    </source>
</evidence>
<dbReference type="Proteomes" id="UP000075787">
    <property type="component" value="Unassembled WGS sequence"/>
</dbReference>
<dbReference type="Pfam" id="PF07848">
    <property type="entry name" value="PaaX"/>
    <property type="match status" value="1"/>
</dbReference>
<dbReference type="PANTHER" id="PTHR30319:SF1">
    <property type="entry name" value="TRANSCRIPTIONAL REPRESSOR PAAX"/>
    <property type="match status" value="1"/>
</dbReference>
<evidence type="ECO:0000259" key="1">
    <source>
        <dbReference type="Pfam" id="PF07848"/>
    </source>
</evidence>
<dbReference type="AlphaFoldDB" id="A0A161Q3F0"/>
<feature type="domain" description="Transcriptional repressor PaaX-like N-terminal" evidence="1">
    <location>
        <begin position="9"/>
        <end position="52"/>
    </location>
</feature>
<dbReference type="OrthoDB" id="2270427at2"/>
<dbReference type="PANTHER" id="PTHR30319">
    <property type="entry name" value="PHENYLACETIC ACID REGULATOR-RELATED TRANSCRIPTIONAL REPRESSOR"/>
    <property type="match status" value="1"/>
</dbReference>
<dbReference type="RefSeq" id="WP_062764405.1">
    <property type="nucleotide sequence ID" value="NZ_CP121043.1"/>
</dbReference>
<protein>
    <recommendedName>
        <fullName evidence="1">Transcriptional repressor PaaX-like N-terminal domain-containing protein</fullName>
    </recommendedName>
</protein>
<name>A0A161Q3F0_9PROT</name>
<dbReference type="InterPro" id="IPR012906">
    <property type="entry name" value="PaaX-like_N"/>
</dbReference>
<dbReference type="EMBL" id="LPZR01000157">
    <property type="protein sequence ID" value="KYO52285.1"/>
    <property type="molecule type" value="Genomic_DNA"/>
</dbReference>